<keyword evidence="2 5" id="KW-0547">Nucleotide-binding</keyword>
<dbReference type="InterPro" id="IPR051786">
    <property type="entry name" value="ASN_synthetase/amidase"/>
</dbReference>
<evidence type="ECO:0000256" key="1">
    <source>
        <dbReference type="ARBA" id="ARBA00005752"/>
    </source>
</evidence>
<sequence length="647" mass="74566">MQKGLQSIQHRGPDSSHIWIDHKRGGKVALGHVRLSIIDLTGGDQPLSNEDNTIHVVVNGELYDYERIRSDLMHRCGYKFKTHSDSEIVLGLYQEYGLDMFKHLRGEFVFSLWDSKAGIMIVAKDRFGIKPLFYTKDEKSGAMLFASEMNAFFEMGIKCEWDDQDSVVYPGSFDQRTLFKNIYQLPPGHYAVIPLHDVNSMKVCRYWDLDYQEKDLVATNRTQEKTESQVIREMVGVYLSGGIDSCAVLGLSNKILKEHFKSDGSIDAFTLSFKDHPAFDEATIAKKQAQLSGAKYHEIPITQQELADHFEEAVYHCERPCIQTNFIEKFLLSRAVREAGYKVVLTGEGSDETFCGYPWFKIDLLNDSQALKQHDREEIIKLLMEKNIGFRFMFTSFLASNSDSSKQDPTHKLIGFQPSFLSVSLTAHYDQYLNSHLTPSEEEKEGMLRYRLINLLDPATTDKMKNKWSKVHSSMYLWAKTVFQTYVLVHLGDCCEMAHSVEGRVPFLDHHLVEYVNNIPLDLKLKADLERKVLIEKYALREATKDVLTEEVYQRIKHPFTSPPSTWNKQGPMYQLFQETLRSADFDKQPFFDRKKVIQLLDTVHESEDPTMLQAYDGLLTQLTGFAFMQKRFNPSLPSPSTITRWH</sequence>
<evidence type="ECO:0000256" key="6">
    <source>
        <dbReference type="PIRSR" id="PIRSR001589-2"/>
    </source>
</evidence>
<dbReference type="SUPFAM" id="SSF56235">
    <property type="entry name" value="N-terminal nucleophile aminohydrolases (Ntn hydrolases)"/>
    <property type="match status" value="1"/>
</dbReference>
<dbReference type="EMBL" id="VFQX01000002">
    <property type="protein sequence ID" value="KAF0984642.1"/>
    <property type="molecule type" value="Genomic_DNA"/>
</dbReference>
<evidence type="ECO:0000256" key="7">
    <source>
        <dbReference type="PIRSR" id="PIRSR001589-3"/>
    </source>
</evidence>
<reference evidence="9 10" key="1">
    <citation type="journal article" date="2019" name="Sci. Rep.">
        <title>Nanopore sequencing improves the draft genome of the human pathogenic amoeba Naegleria fowleri.</title>
        <authorList>
            <person name="Liechti N."/>
            <person name="Schurch N."/>
            <person name="Bruggmann R."/>
            <person name="Wittwer M."/>
        </authorList>
    </citation>
    <scope>NUCLEOTIDE SEQUENCE [LARGE SCALE GENOMIC DNA]</scope>
    <source>
        <strain evidence="9 10">ATCC 30894</strain>
    </source>
</reference>
<evidence type="ECO:0000256" key="3">
    <source>
        <dbReference type="ARBA" id="ARBA00022840"/>
    </source>
</evidence>
<dbReference type="SUPFAM" id="SSF52402">
    <property type="entry name" value="Adenine nucleotide alpha hydrolases-like"/>
    <property type="match status" value="1"/>
</dbReference>
<dbReference type="GO" id="GO:0004066">
    <property type="term" value="F:asparagine synthase (glutamine-hydrolyzing) activity"/>
    <property type="evidence" value="ECO:0007669"/>
    <property type="project" value="InterPro"/>
</dbReference>
<accession>A0A6A5CC46</accession>
<dbReference type="VEuPathDB" id="AmoebaDB:FDP41_000541"/>
<keyword evidence="10" id="KW-1185">Reference proteome</keyword>
<dbReference type="CDD" id="cd01991">
    <property type="entry name" value="Asn_synthase_B_C"/>
    <property type="match status" value="1"/>
</dbReference>
<name>A0A6A5CC46_NAEFO</name>
<dbReference type="Pfam" id="PF00733">
    <property type="entry name" value="Asn_synthase"/>
    <property type="match status" value="1"/>
</dbReference>
<dbReference type="CDD" id="cd00712">
    <property type="entry name" value="AsnB"/>
    <property type="match status" value="1"/>
</dbReference>
<dbReference type="VEuPathDB" id="AmoebaDB:NfTy_001930"/>
<dbReference type="VEuPathDB" id="AmoebaDB:NF0059560"/>
<dbReference type="Proteomes" id="UP000444721">
    <property type="component" value="Unassembled WGS sequence"/>
</dbReference>
<dbReference type="InterPro" id="IPR006426">
    <property type="entry name" value="Asn_synth_AEB"/>
</dbReference>
<dbReference type="GO" id="GO:0005524">
    <property type="term" value="F:ATP binding"/>
    <property type="evidence" value="ECO:0007669"/>
    <property type="project" value="UniProtKB-KW"/>
</dbReference>
<feature type="domain" description="Glutamine amidotransferase type-2" evidence="8">
    <location>
        <begin position="1"/>
        <end position="196"/>
    </location>
</feature>
<feature type="binding site" evidence="6">
    <location>
        <position position="85"/>
    </location>
    <ligand>
        <name>L-glutamine</name>
        <dbReference type="ChEBI" id="CHEBI:58359"/>
    </ligand>
</feature>
<dbReference type="OMA" id="PTYRVCE"/>
<organism evidence="9 10">
    <name type="scientific">Naegleria fowleri</name>
    <name type="common">Brain eating amoeba</name>
    <dbReference type="NCBI Taxonomy" id="5763"/>
    <lineage>
        <taxon>Eukaryota</taxon>
        <taxon>Discoba</taxon>
        <taxon>Heterolobosea</taxon>
        <taxon>Tetramitia</taxon>
        <taxon>Eutetramitia</taxon>
        <taxon>Vahlkampfiidae</taxon>
        <taxon>Naegleria</taxon>
    </lineage>
</organism>
<dbReference type="Gene3D" id="3.40.50.620">
    <property type="entry name" value="HUPs"/>
    <property type="match status" value="2"/>
</dbReference>
<dbReference type="Pfam" id="PF13537">
    <property type="entry name" value="GATase_7"/>
    <property type="match status" value="1"/>
</dbReference>
<dbReference type="PANTHER" id="PTHR43284">
    <property type="entry name" value="ASPARAGINE SYNTHETASE (GLUTAMINE-HYDROLYZING)"/>
    <property type="match status" value="1"/>
</dbReference>
<dbReference type="AlphaFoldDB" id="A0A6A5CC46"/>
<dbReference type="GeneID" id="68107759"/>
<dbReference type="OrthoDB" id="409189at2759"/>
<evidence type="ECO:0000313" key="9">
    <source>
        <dbReference type="EMBL" id="KAF0984642.1"/>
    </source>
</evidence>
<keyword evidence="4" id="KW-0315">Glutamine amidotransferase</keyword>
<proteinExistence type="inferred from homology"/>
<dbReference type="PIRSF" id="PIRSF001589">
    <property type="entry name" value="Asn_synthetase_glu-h"/>
    <property type="match status" value="1"/>
</dbReference>
<dbReference type="PROSITE" id="PS51278">
    <property type="entry name" value="GATASE_TYPE_2"/>
    <property type="match status" value="1"/>
</dbReference>
<protein>
    <recommendedName>
        <fullName evidence="8">Glutamine amidotransferase type-2 domain-containing protein</fullName>
    </recommendedName>
</protein>
<dbReference type="NCBIfam" id="TIGR01536">
    <property type="entry name" value="asn_synth_AEB"/>
    <property type="match status" value="1"/>
</dbReference>
<dbReference type="InterPro" id="IPR017932">
    <property type="entry name" value="GATase_2_dom"/>
</dbReference>
<evidence type="ECO:0000256" key="4">
    <source>
        <dbReference type="ARBA" id="ARBA00022962"/>
    </source>
</evidence>
<dbReference type="InterPro" id="IPR033738">
    <property type="entry name" value="AsnB_N"/>
</dbReference>
<dbReference type="GO" id="GO:0006529">
    <property type="term" value="P:asparagine biosynthetic process"/>
    <property type="evidence" value="ECO:0007669"/>
    <property type="project" value="InterPro"/>
</dbReference>
<evidence type="ECO:0000259" key="8">
    <source>
        <dbReference type="PROSITE" id="PS51278"/>
    </source>
</evidence>
<dbReference type="InterPro" id="IPR001962">
    <property type="entry name" value="Asn_synthase"/>
</dbReference>
<evidence type="ECO:0000256" key="2">
    <source>
        <dbReference type="ARBA" id="ARBA00022741"/>
    </source>
</evidence>
<feature type="site" description="Important for beta-aspartyl-AMP intermediate formation" evidence="7">
    <location>
        <position position="348"/>
    </location>
</feature>
<comment type="caution">
    <text evidence="9">The sequence shown here is derived from an EMBL/GenBank/DDBJ whole genome shotgun (WGS) entry which is preliminary data.</text>
</comment>
<dbReference type="Gene3D" id="3.60.20.10">
    <property type="entry name" value="Glutamine Phosphoribosylpyrophosphate, subunit 1, domain 1"/>
    <property type="match status" value="1"/>
</dbReference>
<dbReference type="PANTHER" id="PTHR43284:SF1">
    <property type="entry name" value="ASPARAGINE SYNTHETASE"/>
    <property type="match status" value="1"/>
</dbReference>
<dbReference type="InterPro" id="IPR014729">
    <property type="entry name" value="Rossmann-like_a/b/a_fold"/>
</dbReference>
<comment type="similarity">
    <text evidence="1">Belongs to the asparagine synthetase family.</text>
</comment>
<dbReference type="GO" id="GO:0005829">
    <property type="term" value="C:cytosol"/>
    <property type="evidence" value="ECO:0007669"/>
    <property type="project" value="TreeGrafter"/>
</dbReference>
<keyword evidence="3 5" id="KW-0067">ATP-binding</keyword>
<evidence type="ECO:0000256" key="5">
    <source>
        <dbReference type="PIRNR" id="PIRNR001589"/>
    </source>
</evidence>
<dbReference type="RefSeq" id="XP_044569355.1">
    <property type="nucleotide sequence ID" value="XM_044708931.1"/>
</dbReference>
<gene>
    <name evidence="9" type="ORF">FDP41_000541</name>
</gene>
<evidence type="ECO:0000313" key="10">
    <source>
        <dbReference type="Proteomes" id="UP000444721"/>
    </source>
</evidence>
<dbReference type="InterPro" id="IPR029055">
    <property type="entry name" value="Ntn_hydrolases_N"/>
</dbReference>